<dbReference type="PANTHER" id="PTHR47938">
    <property type="entry name" value="RESPIRATORY COMPLEX I CHAPERONE (CIA84), PUTATIVE (AFU_ORTHOLOGUE AFUA_2G06020)-RELATED"/>
    <property type="match status" value="1"/>
</dbReference>
<sequence>MERQLRDITKVSENQFGFMPGRSTMEAIYLLRRVLEKYKEKKRDIHMVFIDLEKAYDRVPRDIIWWALEKKRVMDELTINIQDDMPWCMLFADDIVLVDETREGVNTKLEIWRKALESKGFQISRTKTEYMECKFSNSNNESRGEVKIENQELPKSEHFRYLGSIITTAGEIDADMAHRIKAGWCKWRSASGVLCDKRIPARLKGKFYRTTIRPAMLYGTECWATKKQHVDKMSVAEMRMLRWMCGKTRQDRIRNECIREWCSFTMRATLRRSLLYSTLRNSLLSSPPFLSISSSSSSAATNHLCSSQQNPTTLPPPSPNHTSPISNPNPRTRTPLEKQFETWVDKLKPGFTPSDVDEALRSQSDPDLALDIFRWTAQHRHYKHNHLTYLTMIQISVSAKRFYHAQTLIEEVIAGACSPSVPLYNSMIRFCCGRKFLFNRAFDVYKKMLKSDDTKPSLETYTLLFNSLLRKFNKLNVCYVYLHAVRSLTKQMKAAGVIPDAFVLNMIVKAYSKCLEVDEAIRVFREMGLYGCEPNGYTYSYITKGLCEKGRVSQGLGFYKEMRGKNLVPKSSTYMILICSLAMERRFEDANEIVFDMLGNSMAPDLLTYKTLLEGLCREGRGSDAFDLLEELRKKDSMMNEKTYKTLLNGLHFVSGD</sequence>
<evidence type="ECO:0000256" key="2">
    <source>
        <dbReference type="ARBA" id="ARBA00022737"/>
    </source>
</evidence>
<dbReference type="NCBIfam" id="TIGR00756">
    <property type="entry name" value="PPR"/>
    <property type="match status" value="5"/>
</dbReference>
<accession>A0A7J7HQW1</accession>
<feature type="repeat" description="PPR" evidence="3">
    <location>
        <begin position="535"/>
        <end position="569"/>
    </location>
</feature>
<dbReference type="PROSITE" id="PS50878">
    <property type="entry name" value="RT_POL"/>
    <property type="match status" value="1"/>
</dbReference>
<gene>
    <name evidence="6" type="ORF">HYC85_007467</name>
</gene>
<dbReference type="Pfam" id="PF01535">
    <property type="entry name" value="PPR"/>
    <property type="match status" value="1"/>
</dbReference>
<dbReference type="InterPro" id="IPR000477">
    <property type="entry name" value="RT_dom"/>
</dbReference>
<reference evidence="6 7" key="2">
    <citation type="submission" date="2020-07" db="EMBL/GenBank/DDBJ databases">
        <title>Genome assembly of wild tea tree DASZ reveals pedigree and selection history of tea varieties.</title>
        <authorList>
            <person name="Zhang W."/>
        </authorList>
    </citation>
    <scope>NUCLEOTIDE SEQUENCE [LARGE SCALE GENOMIC DNA]</scope>
    <source>
        <strain evidence="7">cv. G240</strain>
        <tissue evidence="6">Leaf</tissue>
    </source>
</reference>
<reference evidence="7" key="1">
    <citation type="journal article" date="2020" name="Nat. Commun.">
        <title>Genome assembly of wild tea tree DASZ reveals pedigree and selection history of tea varieties.</title>
        <authorList>
            <person name="Zhang W."/>
            <person name="Zhang Y."/>
            <person name="Qiu H."/>
            <person name="Guo Y."/>
            <person name="Wan H."/>
            <person name="Zhang X."/>
            <person name="Scossa F."/>
            <person name="Alseekh S."/>
            <person name="Zhang Q."/>
            <person name="Wang P."/>
            <person name="Xu L."/>
            <person name="Schmidt M.H."/>
            <person name="Jia X."/>
            <person name="Li D."/>
            <person name="Zhu A."/>
            <person name="Guo F."/>
            <person name="Chen W."/>
            <person name="Ni D."/>
            <person name="Usadel B."/>
            <person name="Fernie A.R."/>
            <person name="Wen W."/>
        </authorList>
    </citation>
    <scope>NUCLEOTIDE SEQUENCE [LARGE SCALE GENOMIC DNA]</scope>
    <source>
        <strain evidence="7">cv. G240</strain>
    </source>
</reference>
<dbReference type="InterPro" id="IPR002885">
    <property type="entry name" value="PPR_rpt"/>
</dbReference>
<keyword evidence="7" id="KW-1185">Reference proteome</keyword>
<feature type="repeat" description="PPR" evidence="3">
    <location>
        <begin position="605"/>
        <end position="639"/>
    </location>
</feature>
<evidence type="ECO:0000256" key="3">
    <source>
        <dbReference type="PROSITE-ProRule" id="PRU00708"/>
    </source>
</evidence>
<dbReference type="PANTHER" id="PTHR47938:SF2">
    <property type="entry name" value="OS06G0184866 PROTEIN"/>
    <property type="match status" value="1"/>
</dbReference>
<dbReference type="Proteomes" id="UP000593564">
    <property type="component" value="Unassembled WGS sequence"/>
</dbReference>
<organism evidence="6 7">
    <name type="scientific">Camellia sinensis</name>
    <name type="common">Tea plant</name>
    <name type="synonym">Thea sinensis</name>
    <dbReference type="NCBI Taxonomy" id="4442"/>
    <lineage>
        <taxon>Eukaryota</taxon>
        <taxon>Viridiplantae</taxon>
        <taxon>Streptophyta</taxon>
        <taxon>Embryophyta</taxon>
        <taxon>Tracheophyta</taxon>
        <taxon>Spermatophyta</taxon>
        <taxon>Magnoliopsida</taxon>
        <taxon>eudicotyledons</taxon>
        <taxon>Gunneridae</taxon>
        <taxon>Pentapetalae</taxon>
        <taxon>asterids</taxon>
        <taxon>Ericales</taxon>
        <taxon>Theaceae</taxon>
        <taxon>Camellia</taxon>
    </lineage>
</organism>
<dbReference type="Gene3D" id="1.25.40.10">
    <property type="entry name" value="Tetratricopeptide repeat domain"/>
    <property type="match status" value="3"/>
</dbReference>
<dbReference type="Pfam" id="PF00078">
    <property type="entry name" value="RVT_1"/>
    <property type="match status" value="1"/>
</dbReference>
<feature type="repeat" description="PPR" evidence="3">
    <location>
        <begin position="500"/>
        <end position="534"/>
    </location>
</feature>
<feature type="compositionally biased region" description="Polar residues" evidence="4">
    <location>
        <begin position="320"/>
        <end position="332"/>
    </location>
</feature>
<dbReference type="PROSITE" id="PS51375">
    <property type="entry name" value="PPR"/>
    <property type="match status" value="3"/>
</dbReference>
<protein>
    <recommendedName>
        <fullName evidence="5">Reverse transcriptase domain-containing protein</fullName>
    </recommendedName>
</protein>
<keyword evidence="2" id="KW-0677">Repeat</keyword>
<name>A0A7J7HQW1_CAMSI</name>
<comment type="similarity">
    <text evidence="1">Belongs to the PPR family. P subfamily.</text>
</comment>
<evidence type="ECO:0000259" key="5">
    <source>
        <dbReference type="PROSITE" id="PS50878"/>
    </source>
</evidence>
<evidence type="ECO:0000313" key="6">
    <source>
        <dbReference type="EMBL" id="KAF5954611.1"/>
    </source>
</evidence>
<comment type="caution">
    <text evidence="6">The sequence shown here is derived from an EMBL/GenBank/DDBJ whole genome shotgun (WGS) entry which is preliminary data.</text>
</comment>
<dbReference type="SUPFAM" id="SSF56672">
    <property type="entry name" value="DNA/RNA polymerases"/>
    <property type="match status" value="1"/>
</dbReference>
<dbReference type="CDD" id="cd01650">
    <property type="entry name" value="RT_nLTR_like"/>
    <property type="match status" value="1"/>
</dbReference>
<proteinExistence type="inferred from homology"/>
<dbReference type="InterPro" id="IPR011990">
    <property type="entry name" value="TPR-like_helical_dom_sf"/>
</dbReference>
<dbReference type="AlphaFoldDB" id="A0A7J7HQW1"/>
<evidence type="ECO:0000256" key="4">
    <source>
        <dbReference type="SAM" id="MobiDB-lite"/>
    </source>
</evidence>
<dbReference type="Pfam" id="PF13041">
    <property type="entry name" value="PPR_2"/>
    <property type="match status" value="2"/>
</dbReference>
<dbReference type="GO" id="GO:0003729">
    <property type="term" value="F:mRNA binding"/>
    <property type="evidence" value="ECO:0007669"/>
    <property type="project" value="TreeGrafter"/>
</dbReference>
<feature type="domain" description="Reverse transcriptase" evidence="5">
    <location>
        <begin position="1"/>
        <end position="166"/>
    </location>
</feature>
<evidence type="ECO:0000256" key="1">
    <source>
        <dbReference type="ARBA" id="ARBA00007626"/>
    </source>
</evidence>
<dbReference type="InterPro" id="IPR043502">
    <property type="entry name" value="DNA/RNA_pol_sf"/>
</dbReference>
<feature type="region of interest" description="Disordered" evidence="4">
    <location>
        <begin position="301"/>
        <end position="334"/>
    </location>
</feature>
<dbReference type="EMBL" id="JACBKZ010000003">
    <property type="protein sequence ID" value="KAF5954611.1"/>
    <property type="molecule type" value="Genomic_DNA"/>
</dbReference>
<evidence type="ECO:0000313" key="7">
    <source>
        <dbReference type="Proteomes" id="UP000593564"/>
    </source>
</evidence>